<accession>A0A9X0SMU1</accession>
<evidence type="ECO:0000256" key="7">
    <source>
        <dbReference type="ARBA" id="ARBA00023288"/>
    </source>
</evidence>
<dbReference type="AlphaFoldDB" id="A0A9X0SMU1"/>
<dbReference type="Gene3D" id="3.30.300.210">
    <property type="entry name" value="Nutrient germinant receptor protein C, domain 3"/>
    <property type="match status" value="1"/>
</dbReference>
<dbReference type="InterPro" id="IPR057336">
    <property type="entry name" value="GerAC_N"/>
</dbReference>
<dbReference type="InterPro" id="IPR038501">
    <property type="entry name" value="Spore_GerAC_C_sf"/>
</dbReference>
<dbReference type="PANTHER" id="PTHR35789:SF1">
    <property type="entry name" value="SPORE GERMINATION PROTEIN B3"/>
    <property type="match status" value="1"/>
</dbReference>
<evidence type="ECO:0000256" key="4">
    <source>
        <dbReference type="ARBA" id="ARBA00022729"/>
    </source>
</evidence>
<dbReference type="Pfam" id="PF25198">
    <property type="entry name" value="Spore_GerAC_N"/>
    <property type="match status" value="1"/>
</dbReference>
<dbReference type="PANTHER" id="PTHR35789">
    <property type="entry name" value="SPORE GERMINATION PROTEIN B3"/>
    <property type="match status" value="1"/>
</dbReference>
<evidence type="ECO:0000259" key="10">
    <source>
        <dbReference type="Pfam" id="PF25198"/>
    </source>
</evidence>
<evidence type="ECO:0000259" key="9">
    <source>
        <dbReference type="Pfam" id="PF05504"/>
    </source>
</evidence>
<dbReference type="EMBL" id="LOMO01000073">
    <property type="protein sequence ID" value="KXY40845.1"/>
    <property type="molecule type" value="Genomic_DNA"/>
</dbReference>
<evidence type="ECO:0000256" key="2">
    <source>
        <dbReference type="ARBA" id="ARBA00007886"/>
    </source>
</evidence>
<comment type="subcellular location">
    <subcellularLocation>
        <location evidence="1">Membrane</location>
        <topology evidence="1">Lipid-anchor</topology>
    </subcellularLocation>
</comment>
<dbReference type="PROSITE" id="PS51257">
    <property type="entry name" value="PROKAR_LIPOPROTEIN"/>
    <property type="match status" value="1"/>
</dbReference>
<dbReference type="Gene3D" id="6.20.190.10">
    <property type="entry name" value="Nutrient germinant receptor protein C, domain 1"/>
    <property type="match status" value="1"/>
</dbReference>
<dbReference type="InterPro" id="IPR046953">
    <property type="entry name" value="Spore_GerAC-like_C"/>
</dbReference>
<reference evidence="11 12" key="1">
    <citation type="submission" date="2015-12" db="EMBL/GenBank/DDBJ databases">
        <title>Bacillus cereus Group isolate.</title>
        <authorList>
            <person name="Kovac J."/>
        </authorList>
    </citation>
    <scope>NUCLEOTIDE SEQUENCE [LARGE SCALE GENOMIC DNA]</scope>
    <source>
        <strain evidence="11 12">FSL K6-0073</strain>
    </source>
</reference>
<evidence type="ECO:0000256" key="3">
    <source>
        <dbReference type="ARBA" id="ARBA00022544"/>
    </source>
</evidence>
<dbReference type="NCBIfam" id="TIGR02887">
    <property type="entry name" value="spore_ger_x_C"/>
    <property type="match status" value="1"/>
</dbReference>
<gene>
    <name evidence="11" type="ORF">AT268_28195</name>
</gene>
<evidence type="ECO:0000256" key="1">
    <source>
        <dbReference type="ARBA" id="ARBA00004635"/>
    </source>
</evidence>
<dbReference type="RefSeq" id="WP_061663290.1">
    <property type="nucleotide sequence ID" value="NZ_LOMO01000073.1"/>
</dbReference>
<dbReference type="GO" id="GO:0009847">
    <property type="term" value="P:spore germination"/>
    <property type="evidence" value="ECO:0007669"/>
    <property type="project" value="InterPro"/>
</dbReference>
<dbReference type="Proteomes" id="UP000075476">
    <property type="component" value="Unassembled WGS sequence"/>
</dbReference>
<comment type="caution">
    <text evidence="11">The sequence shown here is derived from an EMBL/GenBank/DDBJ whole genome shotgun (WGS) entry which is preliminary data.</text>
</comment>
<protein>
    <submittedName>
        <fullName evidence="11">Spore gernimation protein GerC</fullName>
    </submittedName>
</protein>
<keyword evidence="5 8" id="KW-0472">Membrane</keyword>
<keyword evidence="8" id="KW-1133">Transmembrane helix</keyword>
<evidence type="ECO:0000313" key="11">
    <source>
        <dbReference type="EMBL" id="KXY40845.1"/>
    </source>
</evidence>
<keyword evidence="3" id="KW-0309">Germination</keyword>
<feature type="domain" description="Spore germination protein N-terminal" evidence="10">
    <location>
        <begin position="30"/>
        <end position="199"/>
    </location>
</feature>
<feature type="transmembrane region" description="Helical" evidence="8">
    <location>
        <begin position="12"/>
        <end position="29"/>
    </location>
</feature>
<dbReference type="GO" id="GO:0016020">
    <property type="term" value="C:membrane"/>
    <property type="evidence" value="ECO:0007669"/>
    <property type="project" value="UniProtKB-SubCell"/>
</dbReference>
<keyword evidence="8" id="KW-0812">Transmembrane</keyword>
<evidence type="ECO:0000313" key="12">
    <source>
        <dbReference type="Proteomes" id="UP000075476"/>
    </source>
</evidence>
<dbReference type="Pfam" id="PF05504">
    <property type="entry name" value="Spore_GerAC"/>
    <property type="match status" value="1"/>
</dbReference>
<evidence type="ECO:0000256" key="8">
    <source>
        <dbReference type="SAM" id="Phobius"/>
    </source>
</evidence>
<feature type="domain" description="Spore germination GerAC-like C-terminal" evidence="9">
    <location>
        <begin position="216"/>
        <end position="380"/>
    </location>
</feature>
<keyword evidence="6" id="KW-0564">Palmitate</keyword>
<evidence type="ECO:0000256" key="5">
    <source>
        <dbReference type="ARBA" id="ARBA00023136"/>
    </source>
</evidence>
<comment type="similarity">
    <text evidence="2">Belongs to the GerABKC lipoprotein family.</text>
</comment>
<dbReference type="InterPro" id="IPR008844">
    <property type="entry name" value="Spore_GerAC-like"/>
</dbReference>
<keyword evidence="4" id="KW-0732">Signal</keyword>
<keyword evidence="7" id="KW-0449">Lipoprotein</keyword>
<organism evidence="11 12">
    <name type="scientific">Bacillus cereus</name>
    <dbReference type="NCBI Taxonomy" id="1396"/>
    <lineage>
        <taxon>Bacteria</taxon>
        <taxon>Bacillati</taxon>
        <taxon>Bacillota</taxon>
        <taxon>Bacilli</taxon>
        <taxon>Bacillales</taxon>
        <taxon>Bacillaceae</taxon>
        <taxon>Bacillus</taxon>
        <taxon>Bacillus cereus group</taxon>
    </lineage>
</organism>
<sequence>MKLFLVRNIIKLFNIFFLFSASILLTGCWDRREVNDIAIVLGAAIDKAKGNKIKLAVQFLVPQAIDGQQKKGGQKVLMRSAIGQNLADAASKLQIQLPRKLFWGHCKIYIIGNGLAKGGKLKDQIDFIIRFPEARDQAYLFVSSGNAGKVLEFEPLSELHVGEGLRKISKLHLGVTTTAKDFEQKIIGDTRVVVLPLIKMIPAKKGEKGKTFPLISGAAIFKQNKVIGQIDAKITRGLLWLQEEAEVNAITINFQKGETISLEPLQQKTELFPVIENGKWKMLVKVELEGSVIQNGSTLEIKKPNITKKLEENVEKKVKQLINTTLNQVQVGLNADAFGFADAFHRKYPKEWGKVKNQWDKVLSQVDVKIDVKARISRTGLSSAPTGLKEKEVQKK</sequence>
<proteinExistence type="inferred from homology"/>
<evidence type="ECO:0000256" key="6">
    <source>
        <dbReference type="ARBA" id="ARBA00023139"/>
    </source>
</evidence>
<name>A0A9X0SMU1_BACCE</name>